<accession>A0ABD1GBM6</accession>
<comment type="caution">
    <text evidence="5">The sequence shown here is derived from an EMBL/GenBank/DDBJ whole genome shotgun (WGS) entry which is preliminary data.</text>
</comment>
<feature type="repeat" description="WD" evidence="3">
    <location>
        <begin position="203"/>
        <end position="245"/>
    </location>
</feature>
<dbReference type="InterPro" id="IPR036322">
    <property type="entry name" value="WD40_repeat_dom_sf"/>
</dbReference>
<dbReference type="PRINTS" id="PR00320">
    <property type="entry name" value="GPROTEINBRPT"/>
</dbReference>
<feature type="repeat" description="WD" evidence="3">
    <location>
        <begin position="160"/>
        <end position="201"/>
    </location>
</feature>
<organism evidence="5 6">
    <name type="scientific">Salvia divinorum</name>
    <name type="common">Maria pastora</name>
    <name type="synonym">Diviner's sage</name>
    <dbReference type="NCBI Taxonomy" id="28513"/>
    <lineage>
        <taxon>Eukaryota</taxon>
        <taxon>Viridiplantae</taxon>
        <taxon>Streptophyta</taxon>
        <taxon>Embryophyta</taxon>
        <taxon>Tracheophyta</taxon>
        <taxon>Spermatophyta</taxon>
        <taxon>Magnoliopsida</taxon>
        <taxon>eudicotyledons</taxon>
        <taxon>Gunneridae</taxon>
        <taxon>Pentapetalae</taxon>
        <taxon>asterids</taxon>
        <taxon>lamiids</taxon>
        <taxon>Lamiales</taxon>
        <taxon>Lamiaceae</taxon>
        <taxon>Nepetoideae</taxon>
        <taxon>Mentheae</taxon>
        <taxon>Salviinae</taxon>
        <taxon>Salvia</taxon>
        <taxon>Salvia subgen. Calosphace</taxon>
    </lineage>
</organism>
<dbReference type="CDD" id="cd00200">
    <property type="entry name" value="WD40"/>
    <property type="match status" value="1"/>
</dbReference>
<evidence type="ECO:0000313" key="5">
    <source>
        <dbReference type="EMBL" id="KAL1541534.1"/>
    </source>
</evidence>
<evidence type="ECO:0000256" key="1">
    <source>
        <dbReference type="ARBA" id="ARBA00022574"/>
    </source>
</evidence>
<dbReference type="PANTHER" id="PTHR22844">
    <property type="entry name" value="F-BOX AND WD40 DOMAIN PROTEIN"/>
    <property type="match status" value="1"/>
</dbReference>
<dbReference type="PANTHER" id="PTHR22844:SF331">
    <property type="entry name" value="SIMILARITY TO GTP-BINDING REGULATORY PROTEIN AND WD-REPEAT PROTEIN"/>
    <property type="match status" value="1"/>
</dbReference>
<dbReference type="Gene3D" id="2.130.10.10">
    <property type="entry name" value="YVTN repeat-like/Quinoprotein amine dehydrogenase"/>
    <property type="match status" value="3"/>
</dbReference>
<evidence type="ECO:0000256" key="4">
    <source>
        <dbReference type="SAM" id="MobiDB-lite"/>
    </source>
</evidence>
<feature type="compositionally biased region" description="Polar residues" evidence="4">
    <location>
        <begin position="1"/>
        <end position="25"/>
    </location>
</feature>
<proteinExistence type="predicted"/>
<dbReference type="PROSITE" id="PS50082">
    <property type="entry name" value="WD_REPEATS_2"/>
    <property type="match status" value="4"/>
</dbReference>
<dbReference type="SUPFAM" id="SSF50978">
    <property type="entry name" value="WD40 repeat-like"/>
    <property type="match status" value="1"/>
</dbReference>
<protein>
    <submittedName>
        <fullName evidence="5">Protein JINGUBANG-like</fullName>
    </submittedName>
</protein>
<dbReference type="InterPro" id="IPR019775">
    <property type="entry name" value="WD40_repeat_CS"/>
</dbReference>
<dbReference type="InterPro" id="IPR020472">
    <property type="entry name" value="WD40_PAC1"/>
</dbReference>
<evidence type="ECO:0000256" key="2">
    <source>
        <dbReference type="ARBA" id="ARBA00022737"/>
    </source>
</evidence>
<dbReference type="InterPro" id="IPR001680">
    <property type="entry name" value="WD40_rpt"/>
</dbReference>
<dbReference type="InterPro" id="IPR045182">
    <property type="entry name" value="JINGUBANG-like"/>
</dbReference>
<feature type="repeat" description="WD" evidence="3">
    <location>
        <begin position="250"/>
        <end position="291"/>
    </location>
</feature>
<evidence type="ECO:0000313" key="6">
    <source>
        <dbReference type="Proteomes" id="UP001567538"/>
    </source>
</evidence>
<feature type="repeat" description="WD" evidence="3">
    <location>
        <begin position="292"/>
        <end position="323"/>
    </location>
</feature>
<keyword evidence="2" id="KW-0677">Repeat</keyword>
<keyword evidence="1 3" id="KW-0853">WD repeat</keyword>
<dbReference type="InterPro" id="IPR015943">
    <property type="entry name" value="WD40/YVTN_repeat-like_dom_sf"/>
</dbReference>
<feature type="region of interest" description="Disordered" evidence="4">
    <location>
        <begin position="1"/>
        <end position="26"/>
    </location>
</feature>
<dbReference type="AlphaFoldDB" id="A0ABD1GBM6"/>
<dbReference type="EMBL" id="JBEAFC010000009">
    <property type="protein sequence ID" value="KAL1541534.1"/>
    <property type="molecule type" value="Genomic_DNA"/>
</dbReference>
<dbReference type="PROSITE" id="PS00678">
    <property type="entry name" value="WD_REPEATS_1"/>
    <property type="match status" value="1"/>
</dbReference>
<reference evidence="5 6" key="1">
    <citation type="submission" date="2024-06" db="EMBL/GenBank/DDBJ databases">
        <title>A chromosome level genome sequence of Diviner's sage (Salvia divinorum).</title>
        <authorList>
            <person name="Ford S.A."/>
            <person name="Ro D.-K."/>
            <person name="Ness R.W."/>
            <person name="Phillips M.A."/>
        </authorList>
    </citation>
    <scope>NUCLEOTIDE SEQUENCE [LARGE SCALE GENOMIC DNA]</scope>
    <source>
        <strain evidence="5">SAF-2024a</strain>
        <tissue evidence="5">Leaf</tissue>
    </source>
</reference>
<sequence>MWPSDDQTCTSSIDGPSSPSINSRHPSFPSLPLRHHCVATLKGHGSYTSALALAGEHLFTGSSAGLIHRASLTSLPHHQTLPDEAIIAAAGEGVVKAIVASSDMLITAHQDHKIRVWKVAGNHQQRITQLATLPTLSDRAIKLLLPGNQVRIRRHKTSTWVHHIDAVSALALSKDESLLYSVSWDRTLKVWRTRDFKCLQSVADAHDDAINAVAVALSGDGAIYTGSSDGKIKVWRRRQGEKGYSLDATLTKHKAGVNALAMSDDGAVLYSGASDALICAWRSDGGGAVAALRGHAKAVLCLAAVADHIICSGSADQTVRVWKGIGKASYACLAILEGHRGPIKCITVHSCSDASSNTCLLYSAALDCDIKVWNLCL</sequence>
<dbReference type="PROSITE" id="PS50294">
    <property type="entry name" value="WD_REPEATS_REGION"/>
    <property type="match status" value="3"/>
</dbReference>
<dbReference type="Proteomes" id="UP001567538">
    <property type="component" value="Unassembled WGS sequence"/>
</dbReference>
<dbReference type="SMART" id="SM00320">
    <property type="entry name" value="WD40"/>
    <property type="match status" value="7"/>
</dbReference>
<dbReference type="Pfam" id="PF00400">
    <property type="entry name" value="WD40"/>
    <property type="match status" value="5"/>
</dbReference>
<evidence type="ECO:0000256" key="3">
    <source>
        <dbReference type="PROSITE-ProRule" id="PRU00221"/>
    </source>
</evidence>
<keyword evidence="6" id="KW-1185">Reference proteome</keyword>
<gene>
    <name evidence="5" type="ORF">AAHA92_25744</name>
</gene>
<name>A0ABD1GBM6_SALDI</name>